<dbReference type="eggNOG" id="COG0791">
    <property type="taxonomic scope" value="Bacteria"/>
</dbReference>
<reference evidence="6 7" key="1">
    <citation type="submission" date="2013-09" db="EMBL/GenBank/DDBJ databases">
        <authorList>
            <person name="Zeng Z."/>
            <person name="Chen C."/>
        </authorList>
    </citation>
    <scope>NUCLEOTIDE SEQUENCE [LARGE SCALE GENOMIC DNA]</scope>
    <source>
        <strain evidence="6 7">WB 3.3-2</strain>
    </source>
</reference>
<dbReference type="EMBL" id="JRLX01000008">
    <property type="protein sequence ID" value="KGO86837.1"/>
    <property type="molecule type" value="Genomic_DNA"/>
</dbReference>
<keyword evidence="2" id="KW-0645">Protease</keyword>
<dbReference type="PROSITE" id="PS51935">
    <property type="entry name" value="NLPC_P60"/>
    <property type="match status" value="1"/>
</dbReference>
<dbReference type="PANTHER" id="PTHR47053:SF1">
    <property type="entry name" value="MUREIN DD-ENDOPEPTIDASE MEPH-RELATED"/>
    <property type="match status" value="1"/>
</dbReference>
<sequence>MKLLQHTILLLAGIAFFSCREEAKPVKTNIVSSAISADDIQRDSIIAFAKKYMGTKYCYAGGSPQKGFDCSGFVNFVFKNFDIELPRSSSGFSKVGKPLKPEEFKVGDVLVFYGYRDSKSVGHVGIVCEANGMKSKFIHASSGKEMAVTISELGSDQYTRRFYKCIDPLKL</sequence>
<keyword evidence="4" id="KW-0788">Thiol protease</keyword>
<keyword evidence="3 6" id="KW-0378">Hydrolase</keyword>
<evidence type="ECO:0000256" key="2">
    <source>
        <dbReference type="ARBA" id="ARBA00022670"/>
    </source>
</evidence>
<dbReference type="InterPro" id="IPR038765">
    <property type="entry name" value="Papain-like_cys_pep_sf"/>
</dbReference>
<dbReference type="STRING" id="1121895.GCA_000378485_00055"/>
<evidence type="ECO:0000313" key="6">
    <source>
        <dbReference type="EMBL" id="KGO86837.1"/>
    </source>
</evidence>
<dbReference type="GO" id="GO:0008234">
    <property type="term" value="F:cysteine-type peptidase activity"/>
    <property type="evidence" value="ECO:0007669"/>
    <property type="project" value="UniProtKB-KW"/>
</dbReference>
<dbReference type="SUPFAM" id="SSF54001">
    <property type="entry name" value="Cysteine proteinases"/>
    <property type="match status" value="1"/>
</dbReference>
<evidence type="ECO:0000313" key="7">
    <source>
        <dbReference type="Proteomes" id="UP000030152"/>
    </source>
</evidence>
<protein>
    <submittedName>
        <fullName evidence="6">Glycoside hydrolase</fullName>
    </submittedName>
</protein>
<evidence type="ECO:0000256" key="4">
    <source>
        <dbReference type="ARBA" id="ARBA00022807"/>
    </source>
</evidence>
<dbReference type="InterPro" id="IPR051202">
    <property type="entry name" value="Peptidase_C40"/>
</dbReference>
<evidence type="ECO:0000259" key="5">
    <source>
        <dbReference type="PROSITE" id="PS51935"/>
    </source>
</evidence>
<proteinExistence type="inferred from homology"/>
<dbReference type="Proteomes" id="UP000030152">
    <property type="component" value="Unassembled WGS sequence"/>
</dbReference>
<name>A0A0A2M2G8_9FLAO</name>
<keyword evidence="7" id="KW-1185">Reference proteome</keyword>
<dbReference type="Pfam" id="PF00877">
    <property type="entry name" value="NLPC_P60"/>
    <property type="match status" value="1"/>
</dbReference>
<dbReference type="AlphaFoldDB" id="A0A0A2M2G8"/>
<dbReference type="Gene3D" id="3.90.1720.10">
    <property type="entry name" value="endopeptidase domain like (from Nostoc punctiforme)"/>
    <property type="match status" value="1"/>
</dbReference>
<comment type="caution">
    <text evidence="6">The sequence shown here is derived from an EMBL/GenBank/DDBJ whole genome shotgun (WGS) entry which is preliminary data.</text>
</comment>
<dbReference type="InterPro" id="IPR000064">
    <property type="entry name" value="NLP_P60_dom"/>
</dbReference>
<accession>A0A0A2M2G8</accession>
<dbReference type="OrthoDB" id="9807055at2"/>
<dbReference type="PROSITE" id="PS51257">
    <property type="entry name" value="PROKAR_LIPOPROTEIN"/>
    <property type="match status" value="1"/>
</dbReference>
<comment type="similarity">
    <text evidence="1">Belongs to the peptidase C40 family.</text>
</comment>
<dbReference type="PANTHER" id="PTHR47053">
    <property type="entry name" value="MUREIN DD-ENDOPEPTIDASE MEPH-RELATED"/>
    <property type="match status" value="1"/>
</dbReference>
<feature type="domain" description="NlpC/P60" evidence="5">
    <location>
        <begin position="39"/>
        <end position="170"/>
    </location>
</feature>
<evidence type="ECO:0000256" key="1">
    <source>
        <dbReference type="ARBA" id="ARBA00007074"/>
    </source>
</evidence>
<dbReference type="GO" id="GO:0006508">
    <property type="term" value="P:proteolysis"/>
    <property type="evidence" value="ECO:0007669"/>
    <property type="project" value="UniProtKB-KW"/>
</dbReference>
<evidence type="ECO:0000256" key="3">
    <source>
        <dbReference type="ARBA" id="ARBA00022801"/>
    </source>
</evidence>
<dbReference type="RefSeq" id="WP_020211180.1">
    <property type="nucleotide sequence ID" value="NZ_JRLX01000008.1"/>
</dbReference>
<organism evidence="6 7">
    <name type="scientific">Flavobacterium rivuli WB 3.3-2 = DSM 21788</name>
    <dbReference type="NCBI Taxonomy" id="1121895"/>
    <lineage>
        <taxon>Bacteria</taxon>
        <taxon>Pseudomonadati</taxon>
        <taxon>Bacteroidota</taxon>
        <taxon>Flavobacteriia</taxon>
        <taxon>Flavobacteriales</taxon>
        <taxon>Flavobacteriaceae</taxon>
        <taxon>Flavobacterium</taxon>
    </lineage>
</organism>
<gene>
    <name evidence="6" type="ORF">Q765_09445</name>
</gene>